<protein>
    <submittedName>
        <fullName evidence="2">DUF2007 domain-containing protein</fullName>
    </submittedName>
</protein>
<organism evidence="2 3">
    <name type="scientific">candidate division WOR-3 bacterium</name>
    <dbReference type="NCBI Taxonomy" id="2052148"/>
    <lineage>
        <taxon>Bacteria</taxon>
        <taxon>Bacteria division WOR-3</taxon>
    </lineage>
</organism>
<feature type="domain" description="DUF2007" evidence="1">
    <location>
        <begin position="4"/>
        <end position="69"/>
    </location>
</feature>
<dbReference type="AlphaFoldDB" id="A0A938BP25"/>
<dbReference type="Gene3D" id="3.30.70.790">
    <property type="entry name" value="UreE, C-terminal domain"/>
    <property type="match status" value="1"/>
</dbReference>
<evidence type="ECO:0000313" key="3">
    <source>
        <dbReference type="Proteomes" id="UP000779900"/>
    </source>
</evidence>
<dbReference type="EMBL" id="VGIR01000009">
    <property type="protein sequence ID" value="MBM3330746.1"/>
    <property type="molecule type" value="Genomic_DNA"/>
</dbReference>
<dbReference type="InterPro" id="IPR018551">
    <property type="entry name" value="DUF2007"/>
</dbReference>
<proteinExistence type="predicted"/>
<gene>
    <name evidence="2" type="ORF">FJY68_02705</name>
</gene>
<accession>A0A938BP25</accession>
<dbReference type="SUPFAM" id="SSF54913">
    <property type="entry name" value="GlnB-like"/>
    <property type="match status" value="1"/>
</dbReference>
<reference evidence="2" key="1">
    <citation type="submission" date="2019-03" db="EMBL/GenBank/DDBJ databases">
        <title>Lake Tanganyika Metagenome-Assembled Genomes (MAGs).</title>
        <authorList>
            <person name="Tran P."/>
        </authorList>
    </citation>
    <scope>NUCLEOTIDE SEQUENCE</scope>
    <source>
        <strain evidence="2">K_DeepCast_150m_m2_040</strain>
    </source>
</reference>
<name>A0A938BP25_UNCW3</name>
<evidence type="ECO:0000313" key="2">
    <source>
        <dbReference type="EMBL" id="MBM3330746.1"/>
    </source>
</evidence>
<sequence length="82" mass="9114">MAIKAIYRPADELMANAVRDLFEENGIPAMIRSFQIPAYDGLARIMRPVWGEVLVDEEDMAKAKELLDAFLSTDAGEAGKQE</sequence>
<evidence type="ECO:0000259" key="1">
    <source>
        <dbReference type="Pfam" id="PF09413"/>
    </source>
</evidence>
<dbReference type="InterPro" id="IPR011322">
    <property type="entry name" value="N-reg_PII-like_a/b"/>
</dbReference>
<dbReference type="Pfam" id="PF09413">
    <property type="entry name" value="DUF2007"/>
    <property type="match status" value="1"/>
</dbReference>
<dbReference type="Proteomes" id="UP000779900">
    <property type="component" value="Unassembled WGS sequence"/>
</dbReference>
<comment type="caution">
    <text evidence="2">The sequence shown here is derived from an EMBL/GenBank/DDBJ whole genome shotgun (WGS) entry which is preliminary data.</text>
</comment>